<comment type="caution">
    <text evidence="1">The sequence shown here is derived from an EMBL/GenBank/DDBJ whole genome shotgun (WGS) entry which is preliminary data.</text>
</comment>
<protein>
    <submittedName>
        <fullName evidence="1">Uncharacterized protein</fullName>
    </submittedName>
</protein>
<gene>
    <name evidence="1" type="ORF">FHS03_005597</name>
</gene>
<reference evidence="1 2" key="1">
    <citation type="submission" date="2020-08" db="EMBL/GenBank/DDBJ databases">
        <title>Genomic Encyclopedia of Type Strains, Phase III (KMG-III): the genomes of soil and plant-associated and newly described type strains.</title>
        <authorList>
            <person name="Whitman W."/>
        </authorList>
    </citation>
    <scope>NUCLEOTIDE SEQUENCE [LARGE SCALE GENOMIC DNA]</scope>
    <source>
        <strain evidence="1 2">CECT 8897</strain>
    </source>
</reference>
<evidence type="ECO:0000313" key="1">
    <source>
        <dbReference type="EMBL" id="MBB3122496.1"/>
    </source>
</evidence>
<evidence type="ECO:0000313" key="2">
    <source>
        <dbReference type="Proteomes" id="UP000541535"/>
    </source>
</evidence>
<sequence length="102" mass="11625">MVDLAQELQGWTASVYKFGCAFIHLSGMHDYNSRDPLSLISNDEREDILRHCRYYHSGPANDDASFADLVPFLPKVLEKIAGNLECYLNDLENDRTLNIDAF</sequence>
<dbReference type="Proteomes" id="UP000541535">
    <property type="component" value="Unassembled WGS sequence"/>
</dbReference>
<name>A0A7W5FX37_9BURK</name>
<dbReference type="AlphaFoldDB" id="A0A7W5FX37"/>
<keyword evidence="2" id="KW-1185">Reference proteome</keyword>
<dbReference type="EMBL" id="JACHXD010000039">
    <property type="protein sequence ID" value="MBB3122496.1"/>
    <property type="molecule type" value="Genomic_DNA"/>
</dbReference>
<proteinExistence type="predicted"/>
<accession>A0A7W5FX37</accession>
<organism evidence="1 2">
    <name type="scientific">Pseudoduganella violacea</name>
    <dbReference type="NCBI Taxonomy" id="1715466"/>
    <lineage>
        <taxon>Bacteria</taxon>
        <taxon>Pseudomonadati</taxon>
        <taxon>Pseudomonadota</taxon>
        <taxon>Betaproteobacteria</taxon>
        <taxon>Burkholderiales</taxon>
        <taxon>Oxalobacteraceae</taxon>
        <taxon>Telluria group</taxon>
        <taxon>Pseudoduganella</taxon>
    </lineage>
</organism>